<dbReference type="GO" id="GO:0008168">
    <property type="term" value="F:methyltransferase activity"/>
    <property type="evidence" value="ECO:0007669"/>
    <property type="project" value="InterPro"/>
</dbReference>
<comment type="caution">
    <text evidence="1">The sequence shown here is derived from an EMBL/GenBank/DDBJ whole genome shotgun (WGS) entry which is preliminary data.</text>
</comment>
<dbReference type="SUPFAM" id="SSF110849">
    <property type="entry name" value="ParB/Sulfiredoxin"/>
    <property type="match status" value="1"/>
</dbReference>
<dbReference type="PROSITE" id="PS00092">
    <property type="entry name" value="N6_MTASE"/>
    <property type="match status" value="1"/>
</dbReference>
<dbReference type="InterPro" id="IPR036086">
    <property type="entry name" value="ParB/Sulfiredoxin_sf"/>
</dbReference>
<evidence type="ECO:0008006" key="2">
    <source>
        <dbReference type="Google" id="ProtNLM"/>
    </source>
</evidence>
<protein>
    <recommendedName>
        <fullName evidence="2">DNA methylase N-4/N-6 domain-containing protein</fullName>
    </recommendedName>
</protein>
<reference evidence="1" key="1">
    <citation type="journal article" date="2014" name="Front. Microbiol.">
        <title>High frequency of phylogenetically diverse reductive dehalogenase-homologous genes in deep subseafloor sedimentary metagenomes.</title>
        <authorList>
            <person name="Kawai M."/>
            <person name="Futagami T."/>
            <person name="Toyoda A."/>
            <person name="Takaki Y."/>
            <person name="Nishi S."/>
            <person name="Hori S."/>
            <person name="Arai W."/>
            <person name="Tsubouchi T."/>
            <person name="Morono Y."/>
            <person name="Uchiyama I."/>
            <person name="Ito T."/>
            <person name="Fujiyama A."/>
            <person name="Inagaki F."/>
            <person name="Takami H."/>
        </authorList>
    </citation>
    <scope>NUCLEOTIDE SEQUENCE</scope>
    <source>
        <strain evidence="1">Expedition CK06-06</strain>
    </source>
</reference>
<dbReference type="InterPro" id="IPR002052">
    <property type="entry name" value="DNA_methylase_N6_adenine_CS"/>
</dbReference>
<dbReference type="EMBL" id="BARS01048799">
    <property type="protein sequence ID" value="GAG28295.1"/>
    <property type="molecule type" value="Genomic_DNA"/>
</dbReference>
<name>X0WCC2_9ZZZZ</name>
<sequence>KGTNRIAAGHGRLEAAKKIGLEKVPVTYQEFENEDQFYAFVVSHNAIAKDSWASLDLSMVNLELENLGPIDIDMLGIKDFVVEPIEKYDEEKDDDVPEVKGEPVTKRGDVWLLGEHRAMCGDSTMIDDVEKLMDGEKADMVFTDPPYGISVKNKMGEIKNDDSLDVFRDSMQQLYTYSKNPSHIYAWCSSTLILESGNIFSEYFDLKNIIPSMHTNLTTCVPKYHFRHNYEPCLFGMIGEKP</sequence>
<feature type="non-terminal residue" evidence="1">
    <location>
        <position position="1"/>
    </location>
</feature>
<proteinExistence type="predicted"/>
<dbReference type="AlphaFoldDB" id="X0WCC2"/>
<dbReference type="GO" id="GO:0003676">
    <property type="term" value="F:nucleic acid binding"/>
    <property type="evidence" value="ECO:0007669"/>
    <property type="project" value="InterPro"/>
</dbReference>
<organism evidence="1">
    <name type="scientific">marine sediment metagenome</name>
    <dbReference type="NCBI Taxonomy" id="412755"/>
    <lineage>
        <taxon>unclassified sequences</taxon>
        <taxon>metagenomes</taxon>
        <taxon>ecological metagenomes</taxon>
    </lineage>
</organism>
<dbReference type="InterPro" id="IPR029063">
    <property type="entry name" value="SAM-dependent_MTases_sf"/>
</dbReference>
<gene>
    <name evidence="1" type="ORF">S01H1_73069</name>
</gene>
<dbReference type="SUPFAM" id="SSF53335">
    <property type="entry name" value="S-adenosyl-L-methionine-dependent methyltransferases"/>
    <property type="match status" value="1"/>
</dbReference>
<dbReference type="Gene3D" id="3.40.50.150">
    <property type="entry name" value="Vaccinia Virus protein VP39"/>
    <property type="match status" value="1"/>
</dbReference>
<evidence type="ECO:0000313" key="1">
    <source>
        <dbReference type="EMBL" id="GAG28295.1"/>
    </source>
</evidence>
<accession>X0WCC2</accession>
<dbReference type="Gene3D" id="3.90.1530.10">
    <property type="entry name" value="Conserved hypothetical protein from pyrococcus furiosus pfu- 392566-001, ParB domain"/>
    <property type="match status" value="1"/>
</dbReference>
<feature type="non-terminal residue" evidence="1">
    <location>
        <position position="242"/>
    </location>
</feature>
<dbReference type="GO" id="GO:0032259">
    <property type="term" value="P:methylation"/>
    <property type="evidence" value="ECO:0007669"/>
    <property type="project" value="InterPro"/>
</dbReference>